<dbReference type="NCBIfam" id="TIGR00756">
    <property type="entry name" value="PPR"/>
    <property type="match status" value="3"/>
</dbReference>
<dbReference type="FunFam" id="1.25.40.10:FF:000288">
    <property type="entry name" value="Pentatricopeptide repeat-containing protein At4g02750"/>
    <property type="match status" value="1"/>
</dbReference>
<dbReference type="AlphaFoldDB" id="A0AAP0JET6"/>
<evidence type="ECO:0008006" key="5">
    <source>
        <dbReference type="Google" id="ProtNLM"/>
    </source>
</evidence>
<dbReference type="GO" id="GO:0003723">
    <property type="term" value="F:RNA binding"/>
    <property type="evidence" value="ECO:0007669"/>
    <property type="project" value="InterPro"/>
</dbReference>
<feature type="repeat" description="PPR" evidence="2">
    <location>
        <begin position="1"/>
        <end position="28"/>
    </location>
</feature>
<dbReference type="Pfam" id="PF20431">
    <property type="entry name" value="E_motif"/>
    <property type="match status" value="1"/>
</dbReference>
<proteinExistence type="predicted"/>
<dbReference type="InterPro" id="IPR046848">
    <property type="entry name" value="E_motif"/>
</dbReference>
<dbReference type="EMBL" id="JBBNAG010000005">
    <property type="protein sequence ID" value="KAK9131881.1"/>
    <property type="molecule type" value="Genomic_DNA"/>
</dbReference>
<accession>A0AAP0JET6</accession>
<name>A0AAP0JET6_9MAGN</name>
<feature type="repeat" description="PPR" evidence="2">
    <location>
        <begin position="65"/>
        <end position="99"/>
    </location>
</feature>
<sequence length="264" mass="29693">MIGGLAQHGHGREALNMFNHMLKEGVSPNHVTLVSVLCACNHAGLVTEAKQYFSSMEESFGVEPKQEHYACMIDLLGRAGRLDEGMELVDNMPFEATAPVWGALLGASRIHKNIELGRRAAERLFILEPEKSGTHVLLANMYAAVGKWENVAEPKDEDEVHDDDHEDEEVTKEYKRLISSQGLSLNHWILKKSGRDLKRWIKMSSTKVPNHLIKLLHQTPPSQESLATLLKDQRERCSISIIVLERLAVSSSLFEKRVHIQLFG</sequence>
<dbReference type="InterPro" id="IPR046960">
    <property type="entry name" value="PPR_At4g14850-like_plant"/>
</dbReference>
<dbReference type="Pfam" id="PF01535">
    <property type="entry name" value="PPR"/>
    <property type="match status" value="1"/>
</dbReference>
<keyword evidence="1" id="KW-0677">Repeat</keyword>
<dbReference type="PANTHER" id="PTHR47926">
    <property type="entry name" value="PENTATRICOPEPTIDE REPEAT-CONTAINING PROTEIN"/>
    <property type="match status" value="1"/>
</dbReference>
<comment type="caution">
    <text evidence="3">The sequence shown here is derived from an EMBL/GenBank/DDBJ whole genome shotgun (WGS) entry which is preliminary data.</text>
</comment>
<keyword evidence="4" id="KW-1185">Reference proteome</keyword>
<dbReference type="InterPro" id="IPR011990">
    <property type="entry name" value="TPR-like_helical_dom_sf"/>
</dbReference>
<evidence type="ECO:0000256" key="1">
    <source>
        <dbReference type="ARBA" id="ARBA00022737"/>
    </source>
</evidence>
<reference evidence="3 4" key="1">
    <citation type="submission" date="2024-01" db="EMBL/GenBank/DDBJ databases">
        <title>Genome assemblies of Stephania.</title>
        <authorList>
            <person name="Yang L."/>
        </authorList>
    </citation>
    <scope>NUCLEOTIDE SEQUENCE [LARGE SCALE GENOMIC DNA]</scope>
    <source>
        <strain evidence="3">JXDWG</strain>
        <tissue evidence="3">Leaf</tissue>
    </source>
</reference>
<dbReference type="Gene3D" id="1.25.40.10">
    <property type="entry name" value="Tetratricopeptide repeat domain"/>
    <property type="match status" value="1"/>
</dbReference>
<organism evidence="3 4">
    <name type="scientific">Stephania cephalantha</name>
    <dbReference type="NCBI Taxonomy" id="152367"/>
    <lineage>
        <taxon>Eukaryota</taxon>
        <taxon>Viridiplantae</taxon>
        <taxon>Streptophyta</taxon>
        <taxon>Embryophyta</taxon>
        <taxon>Tracheophyta</taxon>
        <taxon>Spermatophyta</taxon>
        <taxon>Magnoliopsida</taxon>
        <taxon>Ranunculales</taxon>
        <taxon>Menispermaceae</taxon>
        <taxon>Menispermoideae</taxon>
        <taxon>Cissampelideae</taxon>
        <taxon>Stephania</taxon>
    </lineage>
</organism>
<evidence type="ECO:0000313" key="4">
    <source>
        <dbReference type="Proteomes" id="UP001419268"/>
    </source>
</evidence>
<dbReference type="Proteomes" id="UP001419268">
    <property type="component" value="Unassembled WGS sequence"/>
</dbReference>
<dbReference type="GO" id="GO:0009451">
    <property type="term" value="P:RNA modification"/>
    <property type="evidence" value="ECO:0007669"/>
    <property type="project" value="InterPro"/>
</dbReference>
<dbReference type="InterPro" id="IPR002885">
    <property type="entry name" value="PPR_rpt"/>
</dbReference>
<dbReference type="Pfam" id="PF13041">
    <property type="entry name" value="PPR_2"/>
    <property type="match status" value="1"/>
</dbReference>
<gene>
    <name evidence="3" type="ORF">Scep_011409</name>
</gene>
<dbReference type="PROSITE" id="PS51375">
    <property type="entry name" value="PPR"/>
    <property type="match status" value="2"/>
</dbReference>
<evidence type="ECO:0000313" key="3">
    <source>
        <dbReference type="EMBL" id="KAK9131881.1"/>
    </source>
</evidence>
<protein>
    <recommendedName>
        <fullName evidence="5">Pentatricopeptide repeat-containing protein</fullName>
    </recommendedName>
</protein>
<dbReference type="PANTHER" id="PTHR47926:SF530">
    <property type="entry name" value="DYW DOMAIN-CONTAINING PROTEIN"/>
    <property type="match status" value="1"/>
</dbReference>
<evidence type="ECO:0000256" key="2">
    <source>
        <dbReference type="PROSITE-ProRule" id="PRU00708"/>
    </source>
</evidence>